<evidence type="ECO:0000313" key="2">
    <source>
        <dbReference type="EMBL" id="MDT7829093.1"/>
    </source>
</evidence>
<gene>
    <name evidence="2" type="ORF">RQM65_10495</name>
</gene>
<dbReference type="Proteomes" id="UP001250656">
    <property type="component" value="Unassembled WGS sequence"/>
</dbReference>
<dbReference type="InterPro" id="IPR025524">
    <property type="entry name" value="DUF4412"/>
</dbReference>
<name>A0ABU3L6W6_9FLAO</name>
<sequence>MKIRTKTFTFIVLLLIGTTVQGQFLKKLGKRAEKAAERTVLNRADEEAAKKTDQALDEVLTMEMGTMGGSQVDPDVLPGSYEFDWRYTLRMSHEKGDIDLNYFLSEDGGAFGSRPELNQGTGSMGNMLMVIDPGLETTTILMDNGGQKTGMVMSNPDLSEAVAQESDMDEYELKEIGTKEILGYTCQGFQMENEDTKMTMYIAFDTPVSFSDMYSGSNAKQLPKGFDPKWLDKIGENSLMMEMDFVNKKKKKQSAKMTCVALEKDPMTIDLGEYNFSSF</sequence>
<keyword evidence="3" id="KW-1185">Reference proteome</keyword>
<evidence type="ECO:0000259" key="1">
    <source>
        <dbReference type="Pfam" id="PF14371"/>
    </source>
</evidence>
<comment type="caution">
    <text evidence="2">The sequence shown here is derived from an EMBL/GenBank/DDBJ whole genome shotgun (WGS) entry which is preliminary data.</text>
</comment>
<organism evidence="2 3">
    <name type="scientific">Pricia mediterranea</name>
    <dbReference type="NCBI Taxonomy" id="3076079"/>
    <lineage>
        <taxon>Bacteria</taxon>
        <taxon>Pseudomonadati</taxon>
        <taxon>Bacteroidota</taxon>
        <taxon>Flavobacteriia</taxon>
        <taxon>Flavobacteriales</taxon>
        <taxon>Flavobacteriaceae</taxon>
        <taxon>Pricia</taxon>
    </lineage>
</organism>
<accession>A0ABU3L6W6</accession>
<feature type="domain" description="DUF4412" evidence="1">
    <location>
        <begin position="88"/>
        <end position="242"/>
    </location>
</feature>
<dbReference type="Pfam" id="PF14371">
    <property type="entry name" value="DUF4412"/>
    <property type="match status" value="1"/>
</dbReference>
<proteinExistence type="predicted"/>
<dbReference type="RefSeq" id="WP_314014806.1">
    <property type="nucleotide sequence ID" value="NZ_JAVTTP010000001.1"/>
</dbReference>
<dbReference type="EMBL" id="JAVTTP010000001">
    <property type="protein sequence ID" value="MDT7829093.1"/>
    <property type="molecule type" value="Genomic_DNA"/>
</dbReference>
<evidence type="ECO:0000313" key="3">
    <source>
        <dbReference type="Proteomes" id="UP001250656"/>
    </source>
</evidence>
<reference evidence="2 3" key="1">
    <citation type="submission" date="2023-09" db="EMBL/GenBank/DDBJ databases">
        <title>Novel taxa isolated from Blanes Bay.</title>
        <authorList>
            <person name="Rey-Velasco X."/>
            <person name="Lucena T."/>
        </authorList>
    </citation>
    <scope>NUCLEOTIDE SEQUENCE [LARGE SCALE GENOMIC DNA]</scope>
    <source>
        <strain evidence="2 3">S334</strain>
    </source>
</reference>
<protein>
    <submittedName>
        <fullName evidence="2">DUF4412 domain-containing protein</fullName>
    </submittedName>
</protein>